<feature type="non-terminal residue" evidence="2">
    <location>
        <position position="132"/>
    </location>
</feature>
<evidence type="ECO:0000256" key="1">
    <source>
        <dbReference type="SAM" id="Phobius"/>
    </source>
</evidence>
<comment type="caution">
    <text evidence="2">The sequence shown here is derived from an EMBL/GenBank/DDBJ whole genome shotgun (WGS) entry which is preliminary data.</text>
</comment>
<keyword evidence="1" id="KW-0472">Membrane</keyword>
<feature type="transmembrane region" description="Helical" evidence="1">
    <location>
        <begin position="20"/>
        <end position="40"/>
    </location>
</feature>
<accession>A0A0B2W4S8</accession>
<reference evidence="2 3" key="1">
    <citation type="submission" date="2014-11" db="EMBL/GenBank/DDBJ databases">
        <title>Genetic blueprint of the zoonotic pathogen Toxocara canis.</title>
        <authorList>
            <person name="Zhu X.-Q."/>
            <person name="Korhonen P.K."/>
            <person name="Cai H."/>
            <person name="Young N.D."/>
            <person name="Nejsum P."/>
            <person name="von Samson-Himmelstjerna G."/>
            <person name="Boag P.R."/>
            <person name="Tan P."/>
            <person name="Li Q."/>
            <person name="Min J."/>
            <person name="Yang Y."/>
            <person name="Wang X."/>
            <person name="Fang X."/>
            <person name="Hall R.S."/>
            <person name="Hofmann A."/>
            <person name="Sternberg P.W."/>
            <person name="Jex A.R."/>
            <person name="Gasser R.B."/>
        </authorList>
    </citation>
    <scope>NUCLEOTIDE SEQUENCE [LARGE SCALE GENOMIC DNA]</scope>
    <source>
        <strain evidence="2">PN_DK_2014</strain>
    </source>
</reference>
<evidence type="ECO:0000313" key="2">
    <source>
        <dbReference type="EMBL" id="KHN88669.1"/>
    </source>
</evidence>
<name>A0A0B2W4S8_TOXCA</name>
<dbReference type="EMBL" id="JPKZ01000195">
    <property type="protein sequence ID" value="KHN88669.1"/>
    <property type="molecule type" value="Genomic_DNA"/>
</dbReference>
<evidence type="ECO:0000313" key="3">
    <source>
        <dbReference type="Proteomes" id="UP000031036"/>
    </source>
</evidence>
<protein>
    <submittedName>
        <fullName evidence="2">Uncharacterized protein</fullName>
    </submittedName>
</protein>
<keyword evidence="1" id="KW-0812">Transmembrane</keyword>
<keyword evidence="1" id="KW-1133">Transmembrane helix</keyword>
<proteinExistence type="predicted"/>
<dbReference type="Proteomes" id="UP000031036">
    <property type="component" value="Unassembled WGS sequence"/>
</dbReference>
<dbReference type="AlphaFoldDB" id="A0A0B2W4S8"/>
<gene>
    <name evidence="2" type="ORF">Tcan_00853</name>
</gene>
<sequence length="132" mass="15043">MGHAKAKVFTFTVRHAKAKVFAFASAYPVVEGLILFGYVFEGALFDNATLVLRAEYTASDYRGGRQRCLPLYLLDRSFNSKMISPFAEPTDSCTQEGPIHDHFLCRRNVLSFLNWPWSSGLRFFTHKSTLIR</sequence>
<keyword evidence="3" id="KW-1185">Reference proteome</keyword>
<organism evidence="2 3">
    <name type="scientific">Toxocara canis</name>
    <name type="common">Canine roundworm</name>
    <dbReference type="NCBI Taxonomy" id="6265"/>
    <lineage>
        <taxon>Eukaryota</taxon>
        <taxon>Metazoa</taxon>
        <taxon>Ecdysozoa</taxon>
        <taxon>Nematoda</taxon>
        <taxon>Chromadorea</taxon>
        <taxon>Rhabditida</taxon>
        <taxon>Spirurina</taxon>
        <taxon>Ascaridomorpha</taxon>
        <taxon>Ascaridoidea</taxon>
        <taxon>Toxocaridae</taxon>
        <taxon>Toxocara</taxon>
    </lineage>
</organism>